<reference evidence="7" key="1">
    <citation type="submission" date="2013-07" db="EMBL/GenBank/DDBJ databases">
        <authorList>
            <person name="McIlroy S."/>
        </authorList>
    </citation>
    <scope>NUCLEOTIDE SEQUENCE [LARGE SCALE GENOMIC DNA]</scope>
    <source>
        <strain evidence="7">Run_A_D11</strain>
    </source>
</reference>
<evidence type="ECO:0000256" key="1">
    <source>
        <dbReference type="ARBA" id="ARBA00004613"/>
    </source>
</evidence>
<evidence type="ECO:0000313" key="8">
    <source>
        <dbReference type="Proteomes" id="UP000035760"/>
    </source>
</evidence>
<dbReference type="InterPro" id="IPR017847">
    <property type="entry name" value="T6SS_RhsGE_Vgr_subset"/>
</dbReference>
<dbReference type="SUPFAM" id="SSF69279">
    <property type="entry name" value="Phage tail proteins"/>
    <property type="match status" value="2"/>
</dbReference>
<dbReference type="NCBIfam" id="TIGR03361">
    <property type="entry name" value="VI_Rhs_Vgr"/>
    <property type="match status" value="1"/>
</dbReference>
<evidence type="ECO:0000259" key="5">
    <source>
        <dbReference type="Pfam" id="PF04717"/>
    </source>
</evidence>
<dbReference type="Pfam" id="PF05954">
    <property type="entry name" value="Phage_GPD"/>
    <property type="match status" value="1"/>
</dbReference>
<dbReference type="Pfam" id="PF22178">
    <property type="entry name" value="Gp5_trimer_C"/>
    <property type="match status" value="1"/>
</dbReference>
<protein>
    <submittedName>
        <fullName evidence="7">Type VI secretion system Vgr family protein</fullName>
    </submittedName>
</protein>
<dbReference type="PANTHER" id="PTHR32305:SF15">
    <property type="entry name" value="PROTEIN RHSA-RELATED"/>
    <property type="match status" value="1"/>
</dbReference>
<gene>
    <name evidence="7" type="ORF">BN873_20042</name>
</gene>
<dbReference type="Gene3D" id="2.40.50.230">
    <property type="entry name" value="Gp5 N-terminal domain"/>
    <property type="match status" value="1"/>
</dbReference>
<dbReference type="Pfam" id="PF04717">
    <property type="entry name" value="Phage_base_V"/>
    <property type="match status" value="1"/>
</dbReference>
<dbReference type="Gene3D" id="3.55.50.10">
    <property type="entry name" value="Baseplate protein-like domains"/>
    <property type="match status" value="1"/>
</dbReference>
<dbReference type="FunFam" id="3.55.50.10:FF:000001">
    <property type="entry name" value="Actin cross-linking toxin VgrG1"/>
    <property type="match status" value="1"/>
</dbReference>
<dbReference type="SUPFAM" id="SSF69349">
    <property type="entry name" value="Phage fibre proteins"/>
    <property type="match status" value="1"/>
</dbReference>
<dbReference type="RefSeq" id="WP_053085239.1">
    <property type="nucleotide sequence ID" value="NZ_CBTJ020000025.1"/>
</dbReference>
<dbReference type="AlphaFoldDB" id="W6MC59"/>
<evidence type="ECO:0000313" key="7">
    <source>
        <dbReference type="EMBL" id="CDI01718.1"/>
    </source>
</evidence>
<dbReference type="SUPFAM" id="SSF69255">
    <property type="entry name" value="gp5 N-terminal domain-like"/>
    <property type="match status" value="1"/>
</dbReference>
<dbReference type="GO" id="GO:0005576">
    <property type="term" value="C:extracellular region"/>
    <property type="evidence" value="ECO:0007669"/>
    <property type="project" value="UniProtKB-SubCell"/>
</dbReference>
<dbReference type="FunFam" id="2.40.50.230:FF:000001">
    <property type="entry name" value="Type VI secretion protein VgrG"/>
    <property type="match status" value="1"/>
</dbReference>
<sequence>MATTQKHRIAAVNSILGEDVLLLGRMTVKEQMSRVFECHLDLFSEKRDIKLADVLGTNMTVRFELPYQQGTRYFNGLVTRFSYEGTHNVRYGFYRAELSPWLWFLTRTSDCRIFQNKTVPDIIKEIFREQGFSDFKDALSGSYREWEYCVQYRETDFNFVSRMMEQEGIYYYFSHENGKHILVLSDNVGSHSEFPKYETVPYFPPDIHAHRERDNLSEWFVDQSVQPGAYVLNDYDFTAPRKSLRAVLNRPKSHALSGFEMYDHPGEYTQLGDGNSYSKIRLEELLAQHEVAVGRGDAAGLAAGYLFSLTGCPREDQNRKYLIVSAHHEIESDEYQTLTSAPVSDKPYRGEITAIDAQAQYRAPRVTPKPMVQGPQTAIVVGPAGEEIYTDPYGRVKCQFHWDRYGQANESSSCWIRVSQLWAGKQWGAMNIPRIGQEVIVDFLEGDPDQPIITGRVYNGINMPPYELPAKATTSTLKSNSSKGGAGFNEIRLDDTKGSEQVFVHAERNQDTRVKLDAFEWIGNERHLIVKSHQFEKVEGKKHLTVQGDQNEKVDGAVSLKVGGDQKEEIGGDQHLKVGSRQNIKAGGTISMDAGMDLQQKVGMKHAVDAGMEIHLKAGMTAVIEAGVSLTIKVGGNFININPGGVFIQGTMVMINSSGAAGSGAGCSPQSPSPPTAPDEPKEAANAESGQVSDAQAQSPAQQKAQKLGSVRAGAHAPKEDDSAAGGTGVAAVPPPTPAQRAQEAEQDEQAKTAQKASDTGKPFYRPPEPAAKPILPRKPQDKEKD</sequence>
<name>W6MC59_9GAMM</name>
<dbReference type="InterPro" id="IPR054030">
    <property type="entry name" value="Gp5_Vgr_C"/>
</dbReference>
<keyword evidence="8" id="KW-1185">Reference proteome</keyword>
<dbReference type="NCBIfam" id="TIGR01646">
    <property type="entry name" value="vgr_GE"/>
    <property type="match status" value="1"/>
</dbReference>
<feature type="domain" description="Gp5/Type VI secretion system Vgr C-terminal trimerisation" evidence="6">
    <location>
        <begin position="475"/>
        <end position="585"/>
    </location>
</feature>
<feature type="region of interest" description="Disordered" evidence="4">
    <location>
        <begin position="660"/>
        <end position="786"/>
    </location>
</feature>
<dbReference type="InterPro" id="IPR050708">
    <property type="entry name" value="T6SS_VgrG/RHS"/>
</dbReference>
<dbReference type="STRING" id="1400863.BN873_20042"/>
<dbReference type="InterPro" id="IPR006531">
    <property type="entry name" value="Gp5/Vgr_OB"/>
</dbReference>
<keyword evidence="3" id="KW-0964">Secreted</keyword>
<dbReference type="OrthoDB" id="9762420at2"/>
<dbReference type="InterPro" id="IPR006533">
    <property type="entry name" value="T6SS_Vgr_RhsGE"/>
</dbReference>
<comment type="subcellular location">
    <subcellularLocation>
        <location evidence="1">Secreted</location>
    </subcellularLocation>
</comment>
<organism evidence="7 8">
    <name type="scientific">Candidatus Competibacter denitrificans Run_A_D11</name>
    <dbReference type="NCBI Taxonomy" id="1400863"/>
    <lineage>
        <taxon>Bacteria</taxon>
        <taxon>Pseudomonadati</taxon>
        <taxon>Pseudomonadota</taxon>
        <taxon>Gammaproteobacteria</taxon>
        <taxon>Candidatus Competibacteraceae</taxon>
        <taxon>Candidatus Competibacter</taxon>
    </lineage>
</organism>
<dbReference type="InterPro" id="IPR037026">
    <property type="entry name" value="Vgr_OB-fold_dom_sf"/>
</dbReference>
<dbReference type="Gene3D" id="4.10.220.110">
    <property type="match status" value="1"/>
</dbReference>
<evidence type="ECO:0000259" key="6">
    <source>
        <dbReference type="Pfam" id="PF22178"/>
    </source>
</evidence>
<accession>W6MC59</accession>
<feature type="domain" description="Gp5/Type VI secretion system Vgr protein OB-fold" evidence="5">
    <location>
        <begin position="391"/>
        <end position="458"/>
    </location>
</feature>
<evidence type="ECO:0000256" key="2">
    <source>
        <dbReference type="ARBA" id="ARBA00005558"/>
    </source>
</evidence>
<proteinExistence type="inferred from homology"/>
<dbReference type="PANTHER" id="PTHR32305">
    <property type="match status" value="1"/>
</dbReference>
<feature type="compositionally biased region" description="Low complexity" evidence="4">
    <location>
        <begin position="695"/>
        <end position="707"/>
    </location>
</feature>
<evidence type="ECO:0000256" key="3">
    <source>
        <dbReference type="ARBA" id="ARBA00022525"/>
    </source>
</evidence>
<comment type="similarity">
    <text evidence="2">Belongs to the VgrG protein family.</text>
</comment>
<evidence type="ECO:0000256" key="4">
    <source>
        <dbReference type="SAM" id="MobiDB-lite"/>
    </source>
</evidence>
<reference evidence="7" key="2">
    <citation type="submission" date="2014-03" db="EMBL/GenBank/DDBJ databases">
        <title>Candidatus Competibacter-lineage genomes retrieved from metagenomes reveal functional metabolic diversity.</title>
        <authorList>
            <person name="McIlroy S.J."/>
            <person name="Albertsen M."/>
            <person name="Andresen E.K."/>
            <person name="Saunders A.M."/>
            <person name="Kristiansen R."/>
            <person name="Stokholm-Bjerregaard M."/>
            <person name="Nielsen K.L."/>
            <person name="Nielsen P.H."/>
        </authorList>
    </citation>
    <scope>NUCLEOTIDE SEQUENCE</scope>
    <source>
        <strain evidence="7">Run_A_D11</strain>
    </source>
</reference>
<comment type="caution">
    <text evidence="7">The sequence shown here is derived from an EMBL/GenBank/DDBJ whole genome shotgun (WGS) entry which is preliminary data.</text>
</comment>
<dbReference type="EMBL" id="CBTJ020000025">
    <property type="protein sequence ID" value="CDI01718.1"/>
    <property type="molecule type" value="Genomic_DNA"/>
</dbReference>
<dbReference type="Proteomes" id="UP000035760">
    <property type="component" value="Unassembled WGS sequence"/>
</dbReference>
<dbReference type="Gene3D" id="2.30.110.50">
    <property type="match status" value="1"/>
</dbReference>